<keyword evidence="5" id="KW-0547">Nucleotide-binding</keyword>
<dbReference type="GO" id="GO:0009317">
    <property type="term" value="C:acetyl-CoA carboxylase complex"/>
    <property type="evidence" value="ECO:0007669"/>
    <property type="project" value="InterPro"/>
</dbReference>
<dbReference type="InterPro" id="IPR011763">
    <property type="entry name" value="COA_CT_C"/>
</dbReference>
<dbReference type="NCBIfam" id="NF041504">
    <property type="entry name" value="AccA_sub"/>
    <property type="match status" value="1"/>
</dbReference>
<evidence type="ECO:0000256" key="10">
    <source>
        <dbReference type="ARBA" id="ARBA00049152"/>
    </source>
</evidence>
<comment type="caution">
    <text evidence="12">The sequence shown here is derived from an EMBL/GenBank/DDBJ whole genome shotgun (WGS) entry which is preliminary data.</text>
</comment>
<dbReference type="Gene3D" id="3.90.226.10">
    <property type="entry name" value="2-enoyl-CoA Hydratase, Chain A, domain 1"/>
    <property type="match status" value="1"/>
</dbReference>
<accession>A0A0R1U3T0</accession>
<dbReference type="SUPFAM" id="SSF52096">
    <property type="entry name" value="ClpP/crotonase"/>
    <property type="match status" value="1"/>
</dbReference>
<evidence type="ECO:0000256" key="5">
    <source>
        <dbReference type="ARBA" id="ARBA00022741"/>
    </source>
</evidence>
<evidence type="ECO:0000256" key="4">
    <source>
        <dbReference type="ARBA" id="ARBA00022679"/>
    </source>
</evidence>
<sequence>MTQTMTAAEVVKAARSDQKVTGPELINGLVTDFFELHGDRLGSDDPAIIGGIGRFHGQPLTVIATNRGATPEEKMATHFGCPSPGGYRKARRLMEQAAHFHRPVLCLVNTPGAYPGQTAEENGQGAAIAQNLLTLSQLPVPVLTVIFGEGGSGGALALAGGDEVWMLAHSTYSILSPEGFASILWKDSRKADQAAELMQLTPTALKQAGMIEGIIPEPRDHQKVIAAIDKVIAPRLQALQQLTVPALLAKRQQRYRKF</sequence>
<dbReference type="PANTHER" id="PTHR42853">
    <property type="entry name" value="ACETYL-COENZYME A CARBOXYLASE CARBOXYL TRANSFERASE SUBUNIT ALPHA"/>
    <property type="match status" value="1"/>
</dbReference>
<dbReference type="GO" id="GO:2001295">
    <property type="term" value="P:malonyl-CoA biosynthetic process"/>
    <property type="evidence" value="ECO:0007669"/>
    <property type="project" value="UniProtKB-UniPathway"/>
</dbReference>
<proteinExistence type="predicted"/>
<dbReference type="GO" id="GO:0003989">
    <property type="term" value="F:acetyl-CoA carboxylase activity"/>
    <property type="evidence" value="ECO:0007669"/>
    <property type="project" value="InterPro"/>
</dbReference>
<dbReference type="GO" id="GO:0005524">
    <property type="term" value="F:ATP binding"/>
    <property type="evidence" value="ECO:0007669"/>
    <property type="project" value="UniProtKB-KW"/>
</dbReference>
<keyword evidence="4" id="KW-0808">Transferase</keyword>
<evidence type="ECO:0000256" key="8">
    <source>
        <dbReference type="ARBA" id="ARBA00023098"/>
    </source>
</evidence>
<keyword evidence="9" id="KW-0275">Fatty acid biosynthesis</keyword>
<dbReference type="EMBL" id="AZFK01000084">
    <property type="protein sequence ID" value="KRL87937.1"/>
    <property type="molecule type" value="Genomic_DNA"/>
</dbReference>
<keyword evidence="3" id="KW-0444">Lipid biosynthesis</keyword>
<dbReference type="PROSITE" id="PS50989">
    <property type="entry name" value="COA_CT_CTER"/>
    <property type="match status" value="1"/>
</dbReference>
<dbReference type="GO" id="GO:0016743">
    <property type="term" value="F:carboxyl- or carbamoyltransferase activity"/>
    <property type="evidence" value="ECO:0007669"/>
    <property type="project" value="InterPro"/>
</dbReference>
<dbReference type="UniPathway" id="UPA00655">
    <property type="reaction ID" value="UER00711"/>
</dbReference>
<evidence type="ECO:0000313" key="13">
    <source>
        <dbReference type="Proteomes" id="UP000050816"/>
    </source>
</evidence>
<evidence type="ECO:0000259" key="11">
    <source>
        <dbReference type="PROSITE" id="PS50989"/>
    </source>
</evidence>
<dbReference type="InterPro" id="IPR001095">
    <property type="entry name" value="Acetyl_CoA_COase_a_su"/>
</dbReference>
<dbReference type="PRINTS" id="PR01069">
    <property type="entry name" value="ACCCTRFRASEA"/>
</dbReference>
<evidence type="ECO:0000256" key="6">
    <source>
        <dbReference type="ARBA" id="ARBA00022832"/>
    </source>
</evidence>
<keyword evidence="7" id="KW-0067">ATP-binding</keyword>
<dbReference type="AlphaFoldDB" id="A0A0R1U3T0"/>
<comment type="pathway">
    <text evidence="1">Lipid metabolism; malonyl-CoA biosynthesis; malonyl-CoA from acetyl-CoA: step 1/1.</text>
</comment>
<evidence type="ECO:0000256" key="1">
    <source>
        <dbReference type="ARBA" id="ARBA00004956"/>
    </source>
</evidence>
<dbReference type="RefSeq" id="WP_056955474.1">
    <property type="nucleotide sequence ID" value="NZ_AZFK01000084.1"/>
</dbReference>
<evidence type="ECO:0000256" key="7">
    <source>
        <dbReference type="ARBA" id="ARBA00022840"/>
    </source>
</evidence>
<evidence type="ECO:0000256" key="9">
    <source>
        <dbReference type="ARBA" id="ARBA00023160"/>
    </source>
</evidence>
<gene>
    <name evidence="12" type="ORF">FC43_GL000603</name>
</gene>
<name>A0A0R1U3T0_9LACO</name>
<dbReference type="PATRIC" id="fig|1423760.3.peg.627"/>
<protein>
    <recommendedName>
        <fullName evidence="2">acetyl-CoA carboxytransferase</fullName>
        <ecNumber evidence="2">2.1.3.15</ecNumber>
    </recommendedName>
</protein>
<comment type="catalytic activity">
    <reaction evidence="10">
        <text>N(6)-carboxybiotinyl-L-lysyl-[protein] + acetyl-CoA = N(6)-biotinyl-L-lysyl-[protein] + malonyl-CoA</text>
        <dbReference type="Rhea" id="RHEA:54728"/>
        <dbReference type="Rhea" id="RHEA-COMP:10505"/>
        <dbReference type="Rhea" id="RHEA-COMP:10506"/>
        <dbReference type="ChEBI" id="CHEBI:57288"/>
        <dbReference type="ChEBI" id="CHEBI:57384"/>
        <dbReference type="ChEBI" id="CHEBI:83144"/>
        <dbReference type="ChEBI" id="CHEBI:83145"/>
        <dbReference type="EC" id="2.1.3.15"/>
    </reaction>
</comment>
<reference evidence="12 13" key="1">
    <citation type="journal article" date="2015" name="Genome Announc.">
        <title>Expanding the biotechnology potential of lactobacilli through comparative genomics of 213 strains and associated genera.</title>
        <authorList>
            <person name="Sun Z."/>
            <person name="Harris H.M."/>
            <person name="McCann A."/>
            <person name="Guo C."/>
            <person name="Argimon S."/>
            <person name="Zhang W."/>
            <person name="Yang X."/>
            <person name="Jeffery I.B."/>
            <person name="Cooney J.C."/>
            <person name="Kagawa T.F."/>
            <person name="Liu W."/>
            <person name="Song Y."/>
            <person name="Salvetti E."/>
            <person name="Wrobel A."/>
            <person name="Rasinkangas P."/>
            <person name="Parkhill J."/>
            <person name="Rea M.C."/>
            <person name="O'Sullivan O."/>
            <person name="Ritari J."/>
            <person name="Douillard F.P."/>
            <person name="Paul Ross R."/>
            <person name="Yang R."/>
            <person name="Briner A.E."/>
            <person name="Felis G.E."/>
            <person name="de Vos W.M."/>
            <person name="Barrangou R."/>
            <person name="Klaenhammer T.R."/>
            <person name="Caufield P.W."/>
            <person name="Cui Y."/>
            <person name="Zhang H."/>
            <person name="O'Toole P.W."/>
        </authorList>
    </citation>
    <scope>NUCLEOTIDE SEQUENCE [LARGE SCALE GENOMIC DNA]</scope>
    <source>
        <strain evidence="12 13">DSM 15946</strain>
    </source>
</reference>
<evidence type="ECO:0000256" key="3">
    <source>
        <dbReference type="ARBA" id="ARBA00022516"/>
    </source>
</evidence>
<feature type="domain" description="CoA carboxyltransferase C-terminal" evidence="11">
    <location>
        <begin position="1"/>
        <end position="238"/>
    </location>
</feature>
<dbReference type="EC" id="2.1.3.15" evidence="2"/>
<dbReference type="Pfam" id="PF03255">
    <property type="entry name" value="ACCA"/>
    <property type="match status" value="1"/>
</dbReference>
<dbReference type="Proteomes" id="UP000050816">
    <property type="component" value="Unassembled WGS sequence"/>
</dbReference>
<keyword evidence="8" id="KW-0443">Lipid metabolism</keyword>
<evidence type="ECO:0000256" key="2">
    <source>
        <dbReference type="ARBA" id="ARBA00011883"/>
    </source>
</evidence>
<dbReference type="GO" id="GO:0006633">
    <property type="term" value="P:fatty acid biosynthetic process"/>
    <property type="evidence" value="ECO:0007669"/>
    <property type="project" value="UniProtKB-KW"/>
</dbReference>
<dbReference type="InterPro" id="IPR029045">
    <property type="entry name" value="ClpP/crotonase-like_dom_sf"/>
</dbReference>
<keyword evidence="6" id="KW-0276">Fatty acid metabolism</keyword>
<organism evidence="12 13">
    <name type="scientific">Limosilactobacillus ingluviei DSM 15946</name>
    <dbReference type="NCBI Taxonomy" id="1423760"/>
    <lineage>
        <taxon>Bacteria</taxon>
        <taxon>Bacillati</taxon>
        <taxon>Bacillota</taxon>
        <taxon>Bacilli</taxon>
        <taxon>Lactobacillales</taxon>
        <taxon>Lactobacillaceae</taxon>
        <taxon>Limosilactobacillus</taxon>
    </lineage>
</organism>
<evidence type="ECO:0000313" key="12">
    <source>
        <dbReference type="EMBL" id="KRL87937.1"/>
    </source>
</evidence>
<dbReference type="PANTHER" id="PTHR42853:SF3">
    <property type="entry name" value="ACETYL-COENZYME A CARBOXYLASE CARBOXYL TRANSFERASE SUBUNIT ALPHA, CHLOROPLASTIC"/>
    <property type="match status" value="1"/>
</dbReference>